<evidence type="ECO:0000313" key="1">
    <source>
        <dbReference type="EMBL" id="RXJ04524.1"/>
    </source>
</evidence>
<accession>A0A4Q0VXV2</accession>
<dbReference type="RefSeq" id="WP_129076864.1">
    <property type="nucleotide sequence ID" value="NZ_QOUX01000001.1"/>
</dbReference>
<dbReference type="InterPro" id="IPR056238">
    <property type="entry name" value="YunG-like"/>
</dbReference>
<reference evidence="1 2" key="1">
    <citation type="journal article" date="2019" name="Int. J. Syst. Evol. Microbiol.">
        <title>Anaerobacillus alkaliphilus sp. nov., a novel alkaliphilic and moderately halophilic bacterium.</title>
        <authorList>
            <person name="Borsodi A.K."/>
            <person name="Aszalos J.M."/>
            <person name="Bihari P."/>
            <person name="Nagy I."/>
            <person name="Schumann P."/>
            <person name="Sproer C."/>
            <person name="Kovacs A.L."/>
            <person name="Boka K."/>
            <person name="Dobosy P."/>
            <person name="Ovari M."/>
            <person name="Szili-Kovacs T."/>
            <person name="Toth E."/>
        </authorList>
    </citation>
    <scope>NUCLEOTIDE SEQUENCE [LARGE SCALE GENOMIC DNA]</scope>
    <source>
        <strain evidence="1 2">B16-10</strain>
    </source>
</reference>
<dbReference type="Proteomes" id="UP000290649">
    <property type="component" value="Unassembled WGS sequence"/>
</dbReference>
<evidence type="ECO:0008006" key="3">
    <source>
        <dbReference type="Google" id="ProtNLM"/>
    </source>
</evidence>
<dbReference type="OrthoDB" id="9792518at2"/>
<name>A0A4Q0VXV2_9BACI</name>
<keyword evidence="2" id="KW-1185">Reference proteome</keyword>
<proteinExistence type="predicted"/>
<gene>
    <name evidence="1" type="ORF">DS745_03840</name>
</gene>
<protein>
    <recommendedName>
        <fullName evidence="3">YunG</fullName>
    </recommendedName>
</protein>
<organism evidence="1 2">
    <name type="scientific">Anaerobacillus alkaliphilus</name>
    <dbReference type="NCBI Taxonomy" id="1548597"/>
    <lineage>
        <taxon>Bacteria</taxon>
        <taxon>Bacillati</taxon>
        <taxon>Bacillota</taxon>
        <taxon>Bacilli</taxon>
        <taxon>Bacillales</taxon>
        <taxon>Bacillaceae</taxon>
        <taxon>Anaerobacillus</taxon>
    </lineage>
</organism>
<sequence length="116" mass="13478">MEILQVDMVYKALLNAWSLQSSSKWLEDNPTKGQCGVTALVVNDLLGAEIRKTKLDECWHYYNFIDGERYDFTASQFSEAIAYTDLPSKREEAFTDTNSKQYHYLKQSVMDYLKNT</sequence>
<dbReference type="AlphaFoldDB" id="A0A4Q0VXV2"/>
<comment type="caution">
    <text evidence="1">The sequence shown here is derived from an EMBL/GenBank/DDBJ whole genome shotgun (WGS) entry which is preliminary data.</text>
</comment>
<dbReference type="EMBL" id="QOUX01000001">
    <property type="protein sequence ID" value="RXJ04524.1"/>
    <property type="molecule type" value="Genomic_DNA"/>
</dbReference>
<dbReference type="Pfam" id="PF24585">
    <property type="entry name" value="YunG"/>
    <property type="match status" value="1"/>
</dbReference>
<evidence type="ECO:0000313" key="2">
    <source>
        <dbReference type="Proteomes" id="UP000290649"/>
    </source>
</evidence>